<accession>A0ABR3AA08</accession>
<sequence length="248" mass="28211">MEQSTSINPAEAAERRQRESSQRRSLVDERAEHEKRQHFRRLVDPGIMRPNAAPQALESLKTIQKLCQNIVDNPDNEKYQKIKSTNSKIEKDIISPKGTVELLRELGFRPEVEEFQPYYKFNPAHMKDLQIGSKIIGETLQIHIEKEERAASARRLEKEARAQAAEKVKLAFMDDRRTKSELDEREKELREARVAAAARRSEGGTQPQQQSQAEDDEGPDNQTSVSVPGPGRTLGGSPPPYTDRNEDD</sequence>
<gene>
    <name evidence="3" type="ORF">AAF712_001957</name>
</gene>
<comment type="caution">
    <text evidence="3">The sequence shown here is derived from an EMBL/GenBank/DDBJ whole genome shotgun (WGS) entry which is preliminary data.</text>
</comment>
<feature type="region of interest" description="Disordered" evidence="1">
    <location>
        <begin position="1"/>
        <end position="47"/>
    </location>
</feature>
<dbReference type="Proteomes" id="UP001437256">
    <property type="component" value="Unassembled WGS sequence"/>
</dbReference>
<evidence type="ECO:0000313" key="3">
    <source>
        <dbReference type="EMBL" id="KAL0070736.1"/>
    </source>
</evidence>
<evidence type="ECO:0000313" key="4">
    <source>
        <dbReference type="Proteomes" id="UP001437256"/>
    </source>
</evidence>
<feature type="region of interest" description="Disordered" evidence="1">
    <location>
        <begin position="173"/>
        <end position="248"/>
    </location>
</feature>
<organism evidence="3 4">
    <name type="scientific">Marasmius tenuissimus</name>
    <dbReference type="NCBI Taxonomy" id="585030"/>
    <lineage>
        <taxon>Eukaryota</taxon>
        <taxon>Fungi</taxon>
        <taxon>Dikarya</taxon>
        <taxon>Basidiomycota</taxon>
        <taxon>Agaricomycotina</taxon>
        <taxon>Agaricomycetes</taxon>
        <taxon>Agaricomycetidae</taxon>
        <taxon>Agaricales</taxon>
        <taxon>Marasmiineae</taxon>
        <taxon>Marasmiaceae</taxon>
        <taxon>Marasmius</taxon>
    </lineage>
</organism>
<feature type="compositionally biased region" description="Basic and acidic residues" evidence="1">
    <location>
        <begin position="12"/>
        <end position="35"/>
    </location>
</feature>
<dbReference type="CDD" id="cd09212">
    <property type="entry name" value="PUB"/>
    <property type="match status" value="1"/>
</dbReference>
<evidence type="ECO:0000259" key="2">
    <source>
        <dbReference type="Pfam" id="PF09409"/>
    </source>
</evidence>
<dbReference type="SMART" id="SM00580">
    <property type="entry name" value="PUG"/>
    <property type="match status" value="1"/>
</dbReference>
<dbReference type="InterPro" id="IPR018997">
    <property type="entry name" value="PUB_domain"/>
</dbReference>
<dbReference type="InterPro" id="IPR036339">
    <property type="entry name" value="PUB-like_dom_sf"/>
</dbReference>
<proteinExistence type="predicted"/>
<protein>
    <recommendedName>
        <fullName evidence="2">PUB domain-containing protein</fullName>
    </recommendedName>
</protein>
<keyword evidence="4" id="KW-1185">Reference proteome</keyword>
<dbReference type="EMBL" id="JBBXMP010000005">
    <property type="protein sequence ID" value="KAL0070736.1"/>
    <property type="molecule type" value="Genomic_DNA"/>
</dbReference>
<feature type="compositionally biased region" description="Basic and acidic residues" evidence="1">
    <location>
        <begin position="173"/>
        <end position="193"/>
    </location>
</feature>
<dbReference type="PANTHER" id="PTHR23153">
    <property type="entry name" value="UBX-RELATED"/>
    <property type="match status" value="1"/>
</dbReference>
<feature type="compositionally biased region" description="Polar residues" evidence="1">
    <location>
        <begin position="203"/>
        <end position="212"/>
    </location>
</feature>
<evidence type="ECO:0000256" key="1">
    <source>
        <dbReference type="SAM" id="MobiDB-lite"/>
    </source>
</evidence>
<feature type="domain" description="PUB" evidence="2">
    <location>
        <begin position="56"/>
        <end position="130"/>
    </location>
</feature>
<dbReference type="PANTHER" id="PTHR23153:SF38">
    <property type="entry name" value="UBX DOMAIN-CONTAINING PROTEIN 6"/>
    <property type="match status" value="1"/>
</dbReference>
<dbReference type="SUPFAM" id="SSF143503">
    <property type="entry name" value="PUG domain-like"/>
    <property type="match status" value="1"/>
</dbReference>
<reference evidence="3 4" key="1">
    <citation type="submission" date="2024-05" db="EMBL/GenBank/DDBJ databases">
        <title>A draft genome resource for the thread blight pathogen Marasmius tenuissimus strain MS-2.</title>
        <authorList>
            <person name="Yulfo-Soto G.E."/>
            <person name="Baruah I.K."/>
            <person name="Amoako-Attah I."/>
            <person name="Bukari Y."/>
            <person name="Meinhardt L.W."/>
            <person name="Bailey B.A."/>
            <person name="Cohen S.P."/>
        </authorList>
    </citation>
    <scope>NUCLEOTIDE SEQUENCE [LARGE SCALE GENOMIC DNA]</scope>
    <source>
        <strain evidence="3 4">MS-2</strain>
    </source>
</reference>
<dbReference type="Pfam" id="PF09409">
    <property type="entry name" value="PUB"/>
    <property type="match status" value="1"/>
</dbReference>
<name>A0ABR3AA08_9AGAR</name>
<dbReference type="Gene3D" id="1.20.58.2190">
    <property type="match status" value="1"/>
</dbReference>